<dbReference type="EMBL" id="BSXU01007489">
    <property type="protein sequence ID" value="GMG56373.1"/>
    <property type="molecule type" value="Genomic_DNA"/>
</dbReference>
<dbReference type="Proteomes" id="UP001165063">
    <property type="component" value="Unassembled WGS sequence"/>
</dbReference>
<proteinExistence type="predicted"/>
<organism evidence="1 2">
    <name type="scientific">Ambrosiozyma monospora</name>
    <name type="common">Yeast</name>
    <name type="synonym">Endomycopsis monosporus</name>
    <dbReference type="NCBI Taxonomy" id="43982"/>
    <lineage>
        <taxon>Eukaryota</taxon>
        <taxon>Fungi</taxon>
        <taxon>Dikarya</taxon>
        <taxon>Ascomycota</taxon>
        <taxon>Saccharomycotina</taxon>
        <taxon>Pichiomycetes</taxon>
        <taxon>Pichiales</taxon>
        <taxon>Pichiaceae</taxon>
        <taxon>Ambrosiozyma</taxon>
    </lineage>
</organism>
<dbReference type="AlphaFoldDB" id="A0A9W7DJL4"/>
<sequence>MEDLVHGSYSYAMFKKQVEAIENDFKTYAKDVAFQFPRARKLIRRVEAMLKQVENSFVRVTYCKKRCMAFTGEYKDSTCCQKCGSERDDSIFYGFIDICILLASIVSNKYLSEFMDKNNEKIMKPIFESDRYSELLEMVDDNGNSLIKGKKDFLFTVLSDGVRVMKRQSMQVEPFCVIIQNLPPNIRYTTQYVHLMMSIPVCSSKEYLHTFFHPMIQSFKKLSNDGFVVHTFDKETRSYGSKKIYGHVFNVCGDMPALAKMASHVSVNNSNPCFCCPILRRYLKGVFYKVSSISHLLFSDYRPNENFTHDDYISCYRDLMDGKNIVGIVDRSAFTELASITQPASFTPELMHLVFENITVKMGTFLFVLLGENKKTNLKYLSQIFCKRFSSANSSVKEKFLTPYHDGAYLKAVDHKYFVQNFFLVYLFRFGDISIIGSEFGQGGEYFSGGQKQLPKKTLGTNLSESNRKYAFELMVELSFILQIIILLEFPRDELDFLSEWIVAFSEKLEKLKDEAEYKNTVYVIFTFPFHMLLHVPSFMKLFGPLRLYWSFPMERTCQVVTNLSKATGTKVQSIGLTSMLKTFFESLEIYDMEEFDAYSMDYKKCSNKKGKFKDNVWKTAKNASRNRGTTKNASNNTNNVSMDYKNQVSEYGLKIVTFLKLAGGDFTSKTELVYITTRDNKRVYALVDNLYHYTNLPCGLSGQRAVTILAYRKLPEPETITHTFKTGNLEIQVNAMQFYREDVLKRARHSKRFGLNVTNDLDMIHPLEIFSLGCSSGSSSSNMWKVFDKRPQFSDLIKTHKTV</sequence>
<reference evidence="1" key="1">
    <citation type="submission" date="2023-04" db="EMBL/GenBank/DDBJ databases">
        <title>Ambrosiozyma monospora NBRC 1965.</title>
        <authorList>
            <person name="Ichikawa N."/>
            <person name="Sato H."/>
            <person name="Tonouchi N."/>
        </authorList>
    </citation>
    <scope>NUCLEOTIDE SEQUENCE</scope>
    <source>
        <strain evidence="1">NBRC 1965</strain>
    </source>
</reference>
<evidence type="ECO:0000313" key="1">
    <source>
        <dbReference type="EMBL" id="GMG56373.1"/>
    </source>
</evidence>
<evidence type="ECO:0000313" key="2">
    <source>
        <dbReference type="Proteomes" id="UP001165063"/>
    </source>
</evidence>
<accession>A0A9W7DJL4</accession>
<gene>
    <name evidence="1" type="ORF">Amon01_000844000</name>
</gene>
<keyword evidence="2" id="KW-1185">Reference proteome</keyword>
<protein>
    <submittedName>
        <fullName evidence="1">Unnamed protein product</fullName>
    </submittedName>
</protein>
<dbReference type="OrthoDB" id="5409723at2759"/>
<comment type="caution">
    <text evidence="1">The sequence shown here is derived from an EMBL/GenBank/DDBJ whole genome shotgun (WGS) entry which is preliminary data.</text>
</comment>
<name>A0A9W7DJL4_AMBMO</name>